<dbReference type="EMBL" id="FOJW01000004">
    <property type="protein sequence ID" value="SFA95856.1"/>
    <property type="molecule type" value="Genomic_DNA"/>
</dbReference>
<dbReference type="PANTHER" id="PTHR30561">
    <property type="entry name" value="SMR FAMILY PROTON-DEPENDENT DRUG EFFLUX TRANSPORTER SUGE"/>
    <property type="match status" value="1"/>
</dbReference>
<dbReference type="SUPFAM" id="SSF103481">
    <property type="entry name" value="Multidrug resistance efflux transporter EmrE"/>
    <property type="match status" value="1"/>
</dbReference>
<dbReference type="RefSeq" id="WP_090235403.1">
    <property type="nucleotide sequence ID" value="NZ_FOJW01000004.1"/>
</dbReference>
<feature type="transmembrane region" description="Helical" evidence="7">
    <location>
        <begin position="5"/>
        <end position="22"/>
    </location>
</feature>
<keyword evidence="9" id="KW-1185">Reference proteome</keyword>
<accession>A0A1I0X631</accession>
<evidence type="ECO:0000313" key="8">
    <source>
        <dbReference type="EMBL" id="SFA95856.1"/>
    </source>
</evidence>
<keyword evidence="5 7" id="KW-0472">Membrane</keyword>
<evidence type="ECO:0000256" key="2">
    <source>
        <dbReference type="ARBA" id="ARBA00022475"/>
    </source>
</evidence>
<evidence type="ECO:0000256" key="1">
    <source>
        <dbReference type="ARBA" id="ARBA00004651"/>
    </source>
</evidence>
<evidence type="ECO:0000256" key="4">
    <source>
        <dbReference type="ARBA" id="ARBA00022989"/>
    </source>
</evidence>
<evidence type="ECO:0000256" key="3">
    <source>
        <dbReference type="ARBA" id="ARBA00022692"/>
    </source>
</evidence>
<dbReference type="Gene3D" id="1.10.3730.20">
    <property type="match status" value="1"/>
</dbReference>
<keyword evidence="2" id="KW-1003">Cell membrane</keyword>
<dbReference type="AlphaFoldDB" id="A0A1I0X631"/>
<keyword evidence="4 7" id="KW-1133">Transmembrane helix</keyword>
<evidence type="ECO:0000256" key="5">
    <source>
        <dbReference type="ARBA" id="ARBA00023136"/>
    </source>
</evidence>
<dbReference type="STRING" id="237679.SAMN04488072_104150"/>
<evidence type="ECO:0000313" key="9">
    <source>
        <dbReference type="Proteomes" id="UP000198642"/>
    </source>
</evidence>
<comment type="subcellular location">
    <subcellularLocation>
        <location evidence="1 6">Cell membrane</location>
        <topology evidence="1 6">Multi-pass membrane protein</topology>
    </subcellularLocation>
</comment>
<sequence length="115" mass="12740">MNKSWIYLILVCLLEFCWVWGFNVASSWWHWGLIGLVIWLDLECLRKACEALPTGTVYAIFAAAGTAGTVLMDAFLFNGSLNLAKMAFIMLLIAGVIGLKLADRADEKRMKGGSH</sequence>
<dbReference type="InterPro" id="IPR037185">
    <property type="entry name" value="EmrE-like"/>
</dbReference>
<feature type="transmembrane region" description="Helical" evidence="7">
    <location>
        <begin position="57"/>
        <end position="77"/>
    </location>
</feature>
<proteinExistence type="inferred from homology"/>
<feature type="transmembrane region" description="Helical" evidence="7">
    <location>
        <begin position="83"/>
        <end position="102"/>
    </location>
</feature>
<dbReference type="OrthoDB" id="2168659at2"/>
<dbReference type="InterPro" id="IPR045324">
    <property type="entry name" value="Small_multidrug_res"/>
</dbReference>
<dbReference type="GO" id="GO:0005886">
    <property type="term" value="C:plasma membrane"/>
    <property type="evidence" value="ECO:0007669"/>
    <property type="project" value="UniProtKB-SubCell"/>
</dbReference>
<dbReference type="InterPro" id="IPR000390">
    <property type="entry name" value="Small_drug/metabolite_transptr"/>
</dbReference>
<comment type="similarity">
    <text evidence="6">Belongs to the drug/metabolite transporter (DMT) superfamily. Small multidrug resistance (SMR) (TC 2.A.7.1) family.</text>
</comment>
<evidence type="ECO:0000256" key="6">
    <source>
        <dbReference type="RuleBase" id="RU003942"/>
    </source>
</evidence>
<dbReference type="GO" id="GO:0022857">
    <property type="term" value="F:transmembrane transporter activity"/>
    <property type="evidence" value="ECO:0007669"/>
    <property type="project" value="InterPro"/>
</dbReference>
<reference evidence="8 9" key="1">
    <citation type="submission" date="2016-10" db="EMBL/GenBank/DDBJ databases">
        <authorList>
            <person name="de Groot N.N."/>
        </authorList>
    </citation>
    <scope>NUCLEOTIDE SEQUENCE [LARGE SCALE GENOMIC DNA]</scope>
    <source>
        <strain evidence="8 9">CGMCC 1.3702</strain>
    </source>
</reference>
<name>A0A1I0X631_9BACI</name>
<keyword evidence="3 6" id="KW-0812">Transmembrane</keyword>
<evidence type="ECO:0000256" key="7">
    <source>
        <dbReference type="SAM" id="Phobius"/>
    </source>
</evidence>
<dbReference type="PANTHER" id="PTHR30561:SF7">
    <property type="entry name" value="GUANIDINIUM EFFLUX SYSTEM SUBUNIT GDNC-RELATED"/>
    <property type="match status" value="1"/>
</dbReference>
<feature type="transmembrane region" description="Helical" evidence="7">
    <location>
        <begin position="28"/>
        <end position="45"/>
    </location>
</feature>
<protein>
    <submittedName>
        <fullName evidence="8">Paired small multidrug resistance pump</fullName>
    </submittedName>
</protein>
<dbReference type="Proteomes" id="UP000198642">
    <property type="component" value="Unassembled WGS sequence"/>
</dbReference>
<organism evidence="8 9">
    <name type="scientific">Lentibacillus halodurans</name>
    <dbReference type="NCBI Taxonomy" id="237679"/>
    <lineage>
        <taxon>Bacteria</taxon>
        <taxon>Bacillati</taxon>
        <taxon>Bacillota</taxon>
        <taxon>Bacilli</taxon>
        <taxon>Bacillales</taxon>
        <taxon>Bacillaceae</taxon>
        <taxon>Lentibacillus</taxon>
    </lineage>
</organism>
<dbReference type="Pfam" id="PF00893">
    <property type="entry name" value="Multi_Drug_Res"/>
    <property type="match status" value="1"/>
</dbReference>
<gene>
    <name evidence="8" type="ORF">SAMN04488072_104150</name>
</gene>